<reference evidence="2" key="1">
    <citation type="submission" date="2023-07" db="EMBL/GenBank/DDBJ databases">
        <title>30 novel species of actinomycetes from the DSMZ collection.</title>
        <authorList>
            <person name="Nouioui I."/>
        </authorList>
    </citation>
    <scope>NUCLEOTIDE SEQUENCE [LARGE SCALE GENOMIC DNA]</scope>
    <source>
        <strain evidence="2">DSM 44917</strain>
    </source>
</reference>
<dbReference type="EMBL" id="JAVREN010000015">
    <property type="protein sequence ID" value="MDT0307799.1"/>
    <property type="molecule type" value="Genomic_DNA"/>
</dbReference>
<keyword evidence="2" id="KW-1185">Reference proteome</keyword>
<name>A0ABU2L8A5_9ACTN</name>
<sequence>MIAADTLTVEAFERLLADESVPVVHRALWLLLWISDKKVLDLLALQVADADAVRPPPGSPYAERADALLTALAADRASGPLFANGPRTLTWDEAVRTAASKGVALHTFRTSGKHHR</sequence>
<dbReference type="RefSeq" id="WP_311630751.1">
    <property type="nucleotide sequence ID" value="NZ_JAVREN010000015.1"/>
</dbReference>
<protein>
    <submittedName>
        <fullName evidence="1">Uncharacterized protein</fullName>
    </submittedName>
</protein>
<proteinExistence type="predicted"/>
<evidence type="ECO:0000313" key="2">
    <source>
        <dbReference type="Proteomes" id="UP001183388"/>
    </source>
</evidence>
<dbReference type="Proteomes" id="UP001183388">
    <property type="component" value="Unassembled WGS sequence"/>
</dbReference>
<gene>
    <name evidence="1" type="ORF">RM780_12615</name>
</gene>
<accession>A0ABU2L8A5</accession>
<organism evidence="1 2">
    <name type="scientific">Streptomyces boetiae</name>
    <dbReference type="NCBI Taxonomy" id="3075541"/>
    <lineage>
        <taxon>Bacteria</taxon>
        <taxon>Bacillati</taxon>
        <taxon>Actinomycetota</taxon>
        <taxon>Actinomycetes</taxon>
        <taxon>Kitasatosporales</taxon>
        <taxon>Streptomycetaceae</taxon>
        <taxon>Streptomyces</taxon>
    </lineage>
</organism>
<comment type="caution">
    <text evidence="1">The sequence shown here is derived from an EMBL/GenBank/DDBJ whole genome shotgun (WGS) entry which is preliminary data.</text>
</comment>
<evidence type="ECO:0000313" key="1">
    <source>
        <dbReference type="EMBL" id="MDT0307799.1"/>
    </source>
</evidence>